<feature type="compositionally biased region" description="Acidic residues" evidence="1">
    <location>
        <begin position="548"/>
        <end position="558"/>
    </location>
</feature>
<feature type="compositionally biased region" description="Polar residues" evidence="1">
    <location>
        <begin position="263"/>
        <end position="275"/>
    </location>
</feature>
<feature type="region of interest" description="Disordered" evidence="1">
    <location>
        <begin position="120"/>
        <end position="205"/>
    </location>
</feature>
<dbReference type="Ensembl" id="ENSPMGT00000021960.1">
    <property type="protein sequence ID" value="ENSPMGP00000020607.1"/>
    <property type="gene ID" value="ENSPMGG00000016681.1"/>
</dbReference>
<evidence type="ECO:0000256" key="1">
    <source>
        <dbReference type="SAM" id="MobiDB-lite"/>
    </source>
</evidence>
<feature type="region of interest" description="Disordered" evidence="1">
    <location>
        <begin position="432"/>
        <end position="649"/>
    </location>
</feature>
<dbReference type="InterPro" id="IPR027962">
    <property type="entry name" value="ERICH3"/>
</dbReference>
<feature type="compositionally biased region" description="Basic and acidic residues" evidence="1">
    <location>
        <begin position="435"/>
        <end position="466"/>
    </location>
</feature>
<name>A0A3B4ATU5_9GOBI</name>
<evidence type="ECO:0000259" key="2">
    <source>
        <dbReference type="Pfam" id="PF15257"/>
    </source>
</evidence>
<dbReference type="STRING" id="409849.ENSPMGP00000020607"/>
<evidence type="ECO:0000313" key="4">
    <source>
        <dbReference type="Proteomes" id="UP000261520"/>
    </source>
</evidence>
<dbReference type="PANTHER" id="PTHR23034">
    <property type="entry name" value="GLUTAMATE-RICH PROTEIN 3"/>
    <property type="match status" value="1"/>
</dbReference>
<dbReference type="Pfam" id="PF15257">
    <property type="entry name" value="DUF4590"/>
    <property type="match status" value="1"/>
</dbReference>
<dbReference type="PANTHER" id="PTHR23034:SF2">
    <property type="entry name" value="GLUTAMATE-RICH PROTEIN 3"/>
    <property type="match status" value="1"/>
</dbReference>
<feature type="domain" description="DUF4590" evidence="2">
    <location>
        <begin position="298"/>
        <end position="411"/>
    </location>
</feature>
<feature type="compositionally biased region" description="Polar residues" evidence="1">
    <location>
        <begin position="578"/>
        <end position="596"/>
    </location>
</feature>
<dbReference type="AlphaFoldDB" id="A0A3B4ATU5"/>
<keyword evidence="4" id="KW-1185">Reference proteome</keyword>
<dbReference type="InterPro" id="IPR048257">
    <property type="entry name" value="DUF4590"/>
</dbReference>
<organism evidence="3 4">
    <name type="scientific">Periophthalmus magnuspinnatus</name>
    <dbReference type="NCBI Taxonomy" id="409849"/>
    <lineage>
        <taxon>Eukaryota</taxon>
        <taxon>Metazoa</taxon>
        <taxon>Chordata</taxon>
        <taxon>Craniata</taxon>
        <taxon>Vertebrata</taxon>
        <taxon>Euteleostomi</taxon>
        <taxon>Actinopterygii</taxon>
        <taxon>Neopterygii</taxon>
        <taxon>Teleostei</taxon>
        <taxon>Neoteleostei</taxon>
        <taxon>Acanthomorphata</taxon>
        <taxon>Gobiaria</taxon>
        <taxon>Gobiiformes</taxon>
        <taxon>Gobioidei</taxon>
        <taxon>Gobiidae</taxon>
        <taxon>Oxudercinae</taxon>
        <taxon>Periophthalmus</taxon>
    </lineage>
</organism>
<protein>
    <recommendedName>
        <fullName evidence="2">DUF4590 domain-containing protein</fullName>
    </recommendedName>
</protein>
<sequence length="649" mass="73175">MLIPALSHLCSLISAYNSLTDKHLAGYFSNTRIRRHLQRAGLITRSGRIVPDKEYRQKLIQKAHQRHVRECLAQAIFHKVLEMERLHQIEIKRKLEEFARRERVHKIKVERPKRFEEDIIRILSPRPPTGGRGIRKQHSGPEAEHTESSESPGSSRPNTAPGKMQRPVRLKPLHSNSTTASHRHSSPYRSHAPHHDNQRQFNGTVDKDSHRRLNSMEVRNGVSPYCLPVINNYVTPVPPSTKRKERPVKLSTSSTHRGRRLRPTTTSSGPDVSEVQALSSVPQSRVCVNMVYLGKSVHLSHDLPDMRDEVRVFQQHCGGENLCVFKGKLREGESFQFISRRHRGFPFSLTFFLNGLQVERLSSCCEFKHRKSSRLGGRHGHFAFSGIEAASPCYKCIIAMGLDKKPVPPPKRAKEDAFRVGIVPRLTVTVGTDTEVTKEDPVSRSECETSPRRDTEITAEEDKAPEDNYEEDFEADDEGPIEEEKEKKATSPNEEKEEKVKETNASDSENSERDGRKSCSGSSFSGSDREESEAEEVKEAKEEGQDKPEDEVQEEVQEETQQVDSGSAEVKDCEIQDSAGQSTEIEITDTSAPSGNETREMNDTRTTAEGERRTEEEPERGEYGIERGADEGAGEDPSETLSTIIKNTT</sequence>
<feature type="compositionally biased region" description="Basic and acidic residues" evidence="1">
    <location>
        <begin position="597"/>
        <end position="630"/>
    </location>
</feature>
<reference evidence="3" key="2">
    <citation type="submission" date="2025-09" db="UniProtKB">
        <authorList>
            <consortium name="Ensembl"/>
        </authorList>
    </citation>
    <scope>IDENTIFICATION</scope>
</reference>
<feature type="compositionally biased region" description="Polar residues" evidence="1">
    <location>
        <begin position="639"/>
        <end position="649"/>
    </location>
</feature>
<feature type="compositionally biased region" description="Basic and acidic residues" evidence="1">
    <location>
        <begin position="482"/>
        <end position="517"/>
    </location>
</feature>
<feature type="region of interest" description="Disordered" evidence="1">
    <location>
        <begin position="237"/>
        <end position="275"/>
    </location>
</feature>
<feature type="compositionally biased region" description="Basic and acidic residues" evidence="1">
    <location>
        <begin position="139"/>
        <end position="148"/>
    </location>
</feature>
<feature type="compositionally biased region" description="Acidic residues" evidence="1">
    <location>
        <begin position="467"/>
        <end position="481"/>
    </location>
</feature>
<dbReference type="Proteomes" id="UP000261520">
    <property type="component" value="Unplaced"/>
</dbReference>
<feature type="compositionally biased region" description="Polar residues" evidence="1">
    <location>
        <begin position="149"/>
        <end position="158"/>
    </location>
</feature>
<reference evidence="3" key="1">
    <citation type="submission" date="2025-08" db="UniProtKB">
        <authorList>
            <consortium name="Ensembl"/>
        </authorList>
    </citation>
    <scope>IDENTIFICATION</scope>
</reference>
<proteinExistence type="predicted"/>
<accession>A0A3B4ATU5</accession>
<feature type="compositionally biased region" description="Basic and acidic residues" evidence="1">
    <location>
        <begin position="535"/>
        <end position="547"/>
    </location>
</feature>
<evidence type="ECO:0000313" key="3">
    <source>
        <dbReference type="Ensembl" id="ENSPMGP00000020607.1"/>
    </source>
</evidence>